<dbReference type="Pfam" id="PF02995">
    <property type="entry name" value="DUF229"/>
    <property type="match status" value="1"/>
</dbReference>
<gene>
    <name evidence="1" type="ORF">TELCIR_15181</name>
</gene>
<dbReference type="PANTHER" id="PTHR10974:SF6">
    <property type="entry name" value="PROTEIN CBG19234"/>
    <property type="match status" value="1"/>
</dbReference>
<reference evidence="1 2" key="1">
    <citation type="submission" date="2015-09" db="EMBL/GenBank/DDBJ databases">
        <title>Draft genome of the parasitic nematode Teladorsagia circumcincta isolate WARC Sus (inbred).</title>
        <authorList>
            <person name="Mitreva M."/>
        </authorList>
    </citation>
    <scope>NUCLEOTIDE SEQUENCE [LARGE SCALE GENOMIC DNA]</scope>
    <source>
        <strain evidence="1 2">S</strain>
    </source>
</reference>
<evidence type="ECO:0000313" key="1">
    <source>
        <dbReference type="EMBL" id="PIO63230.1"/>
    </source>
</evidence>
<dbReference type="InterPro" id="IPR004245">
    <property type="entry name" value="DUF229"/>
</dbReference>
<name>A0A2G9U155_TELCI</name>
<keyword evidence="2" id="KW-1185">Reference proteome</keyword>
<proteinExistence type="predicted"/>
<dbReference type="Proteomes" id="UP000230423">
    <property type="component" value="Unassembled WGS sequence"/>
</dbReference>
<dbReference type="OrthoDB" id="413313at2759"/>
<dbReference type="AlphaFoldDB" id="A0A2G9U155"/>
<dbReference type="PANTHER" id="PTHR10974">
    <property type="entry name" value="FI08016P-RELATED"/>
    <property type="match status" value="1"/>
</dbReference>
<dbReference type="GO" id="GO:0005615">
    <property type="term" value="C:extracellular space"/>
    <property type="evidence" value="ECO:0007669"/>
    <property type="project" value="TreeGrafter"/>
</dbReference>
<accession>A0A2G9U155</accession>
<sequence length="217" mass="25671">MFGEHVDNADCGSRKGIRFLLDVQYTILIRFIDGPATRSLPEIANTMSKVASGELDFWDEWRVSERLRQLKCPYEDFDYATMDSEGHMYVHPHFTRYPNVTTDVKCKAPENTRFYANADAFYIRCYQNKTVVFEKAFAGMRDLTREKNKVYLSDETKSFDRYGRRRRKPSIPDKPKRYSVDILGFDSTSRTMFMRHMPRTLELMDNLGYEIFYGYNK</sequence>
<evidence type="ECO:0000313" key="2">
    <source>
        <dbReference type="Proteomes" id="UP000230423"/>
    </source>
</evidence>
<feature type="non-terminal residue" evidence="1">
    <location>
        <position position="217"/>
    </location>
</feature>
<dbReference type="EMBL" id="KZ351146">
    <property type="protein sequence ID" value="PIO63230.1"/>
    <property type="molecule type" value="Genomic_DNA"/>
</dbReference>
<protein>
    <submittedName>
        <fullName evidence="1">Uncharacterized protein</fullName>
    </submittedName>
</protein>
<organism evidence="1 2">
    <name type="scientific">Teladorsagia circumcincta</name>
    <name type="common">Brown stomach worm</name>
    <name type="synonym">Ostertagia circumcincta</name>
    <dbReference type="NCBI Taxonomy" id="45464"/>
    <lineage>
        <taxon>Eukaryota</taxon>
        <taxon>Metazoa</taxon>
        <taxon>Ecdysozoa</taxon>
        <taxon>Nematoda</taxon>
        <taxon>Chromadorea</taxon>
        <taxon>Rhabditida</taxon>
        <taxon>Rhabditina</taxon>
        <taxon>Rhabditomorpha</taxon>
        <taxon>Strongyloidea</taxon>
        <taxon>Trichostrongylidae</taxon>
        <taxon>Teladorsagia</taxon>
    </lineage>
</organism>